<organism evidence="2 3">
    <name type="scientific">Pleurotus eryngii</name>
    <name type="common">Boletus of the steppes</name>
    <dbReference type="NCBI Taxonomy" id="5323"/>
    <lineage>
        <taxon>Eukaryota</taxon>
        <taxon>Fungi</taxon>
        <taxon>Dikarya</taxon>
        <taxon>Basidiomycota</taxon>
        <taxon>Agaricomycotina</taxon>
        <taxon>Agaricomycetes</taxon>
        <taxon>Agaricomycetidae</taxon>
        <taxon>Agaricales</taxon>
        <taxon>Pleurotineae</taxon>
        <taxon>Pleurotaceae</taxon>
        <taxon>Pleurotus</taxon>
    </lineage>
</organism>
<reference evidence="2" key="1">
    <citation type="submission" date="2020-11" db="EMBL/GenBank/DDBJ databases">
        <authorList>
            <consortium name="DOE Joint Genome Institute"/>
            <person name="Ahrendt S."/>
            <person name="Riley R."/>
            <person name="Andreopoulos W."/>
            <person name="Labutti K."/>
            <person name="Pangilinan J."/>
            <person name="Ruiz-Duenas F.J."/>
            <person name="Barrasa J.M."/>
            <person name="Sanchez-Garcia M."/>
            <person name="Camarero S."/>
            <person name="Miyauchi S."/>
            <person name="Serrano A."/>
            <person name="Linde D."/>
            <person name="Babiker R."/>
            <person name="Drula E."/>
            <person name="Ayuso-Fernandez I."/>
            <person name="Pacheco R."/>
            <person name="Padilla G."/>
            <person name="Ferreira P."/>
            <person name="Barriuso J."/>
            <person name="Kellner H."/>
            <person name="Castanera R."/>
            <person name="Alfaro M."/>
            <person name="Ramirez L."/>
            <person name="Pisabarro A.G."/>
            <person name="Kuo A."/>
            <person name="Tritt A."/>
            <person name="Lipzen A."/>
            <person name="He G."/>
            <person name="Yan M."/>
            <person name="Ng V."/>
            <person name="Cullen D."/>
            <person name="Martin F."/>
            <person name="Rosso M.-N."/>
            <person name="Henrissat B."/>
            <person name="Hibbett D."/>
            <person name="Martinez A.T."/>
            <person name="Grigoriev I.V."/>
        </authorList>
    </citation>
    <scope>NUCLEOTIDE SEQUENCE</scope>
    <source>
        <strain evidence="2">ATCC 90797</strain>
    </source>
</reference>
<evidence type="ECO:0000313" key="3">
    <source>
        <dbReference type="Proteomes" id="UP000807025"/>
    </source>
</evidence>
<dbReference type="EMBL" id="MU154653">
    <property type="protein sequence ID" value="KAF9489983.1"/>
    <property type="molecule type" value="Genomic_DNA"/>
</dbReference>
<gene>
    <name evidence="2" type="ORF">BDN71DRAFT_244537</name>
</gene>
<feature type="region of interest" description="Disordered" evidence="1">
    <location>
        <begin position="110"/>
        <end position="185"/>
    </location>
</feature>
<dbReference type="AlphaFoldDB" id="A0A9P6DBR9"/>
<dbReference type="Proteomes" id="UP000807025">
    <property type="component" value="Unassembled WGS sequence"/>
</dbReference>
<feature type="compositionally biased region" description="Polar residues" evidence="1">
    <location>
        <begin position="115"/>
        <end position="129"/>
    </location>
</feature>
<sequence length="292" mass="32284">MFLYLASPTRNHVYSYTYSALVPLMGSNSKPQFIPGQHRFVLGLPGKQTSKPFRFCLPYAYTPSTPPILPLTMPTKEYEPRLKSVSPFERGEPDLQWAIPTFSMPRIPEEVVSEGSHSVRSASPLQRASTSKKGKSTPGQEGPKTPKGATKPRVPPSAPSTPSGTPSGATNTQATPPAERSCTDPFARHTRKVIKSQFSSIWFCSKSTRTINGPPAFPPGVALGVNDIFYHIISSTGKAQLWLWSGSAWLTAKVGEMRTFEDREYALTIFHGRNHPGWVMMEVFQRYHSEGL</sequence>
<comment type="caution">
    <text evidence="2">The sequence shown here is derived from an EMBL/GenBank/DDBJ whole genome shotgun (WGS) entry which is preliminary data.</text>
</comment>
<keyword evidence="3" id="KW-1185">Reference proteome</keyword>
<evidence type="ECO:0000256" key="1">
    <source>
        <dbReference type="SAM" id="MobiDB-lite"/>
    </source>
</evidence>
<protein>
    <submittedName>
        <fullName evidence="2">Uncharacterized protein</fullName>
    </submittedName>
</protein>
<name>A0A9P6DBR9_PLEER</name>
<proteinExistence type="predicted"/>
<feature type="compositionally biased region" description="Low complexity" evidence="1">
    <location>
        <begin position="160"/>
        <end position="170"/>
    </location>
</feature>
<accession>A0A9P6DBR9</accession>
<evidence type="ECO:0000313" key="2">
    <source>
        <dbReference type="EMBL" id="KAF9489983.1"/>
    </source>
</evidence>